<dbReference type="AlphaFoldDB" id="A0A0X8JQN0"/>
<dbReference type="KEGG" id="doa:AXF15_08570"/>
<reference evidence="2" key="1">
    <citation type="submission" date="2016-02" db="EMBL/GenBank/DDBJ databases">
        <authorList>
            <person name="Holder M.E."/>
            <person name="Ajami N.J."/>
            <person name="Petrosino J.F."/>
        </authorList>
    </citation>
    <scope>NUCLEOTIDE SEQUENCE [LARGE SCALE GENOMIC DNA]</scope>
    <source>
        <strain evidence="2">DSM 12838</strain>
    </source>
</reference>
<organism evidence="1 2">
    <name type="scientific">Desulfomicrobium orale DSM 12838</name>
    <dbReference type="NCBI Taxonomy" id="888061"/>
    <lineage>
        <taxon>Bacteria</taxon>
        <taxon>Pseudomonadati</taxon>
        <taxon>Thermodesulfobacteriota</taxon>
        <taxon>Desulfovibrionia</taxon>
        <taxon>Desulfovibrionales</taxon>
        <taxon>Desulfomicrobiaceae</taxon>
        <taxon>Desulfomicrobium</taxon>
    </lineage>
</organism>
<protein>
    <submittedName>
        <fullName evidence="1">Uncharacterized protein</fullName>
    </submittedName>
</protein>
<sequence length="96" mass="10973">MPQLTDISLHALTRIMGALDRLYLQEPDIYEDFVREICAEFTLAREYMLVIQEMAAQNADRQAMAQADLTLRHLLALWVLTNDLTVPLAGADQIRQ</sequence>
<evidence type="ECO:0000313" key="1">
    <source>
        <dbReference type="EMBL" id="AMD93145.1"/>
    </source>
</evidence>
<name>A0A0X8JQN0_9BACT</name>
<dbReference type="Proteomes" id="UP000063964">
    <property type="component" value="Chromosome"/>
</dbReference>
<evidence type="ECO:0000313" key="2">
    <source>
        <dbReference type="Proteomes" id="UP000063964"/>
    </source>
</evidence>
<dbReference type="OrthoDB" id="5472241at2"/>
<accession>A0A0X8JQN0</accession>
<dbReference type="RefSeq" id="WP_066606057.1">
    <property type="nucleotide sequence ID" value="NZ_CP014230.1"/>
</dbReference>
<dbReference type="STRING" id="888061.AXF15_08570"/>
<gene>
    <name evidence="1" type="ORF">AXF15_08570</name>
</gene>
<keyword evidence="2" id="KW-1185">Reference proteome</keyword>
<dbReference type="EMBL" id="CP014230">
    <property type="protein sequence ID" value="AMD93145.1"/>
    <property type="molecule type" value="Genomic_DNA"/>
</dbReference>
<proteinExistence type="predicted"/>